<keyword evidence="1" id="KW-0812">Transmembrane</keyword>
<sequence length="107" mass="11795">MSITIDLKMLLLIIICIAVVLLVIYLIRCLKSLMVTLEHTNEILKDVEVMTDLAAKRSKDVDNIITNVSETVSDISETISEKQNAISIITAIARAILAVKNAADKEK</sequence>
<comment type="caution">
    <text evidence="2">The sequence shown here is derived from an EMBL/GenBank/DDBJ whole genome shotgun (WGS) entry which is preliminary data.</text>
</comment>
<dbReference type="Proteomes" id="UP000824130">
    <property type="component" value="Unassembled WGS sequence"/>
</dbReference>
<proteinExistence type="predicted"/>
<evidence type="ECO:0000256" key="1">
    <source>
        <dbReference type="SAM" id="Phobius"/>
    </source>
</evidence>
<evidence type="ECO:0000313" key="3">
    <source>
        <dbReference type="Proteomes" id="UP000824130"/>
    </source>
</evidence>
<feature type="transmembrane region" description="Helical" evidence="1">
    <location>
        <begin position="7"/>
        <end position="27"/>
    </location>
</feature>
<accession>A0A9D1N635</accession>
<name>A0A9D1N635_9FIRM</name>
<evidence type="ECO:0008006" key="4">
    <source>
        <dbReference type="Google" id="ProtNLM"/>
    </source>
</evidence>
<keyword evidence="1" id="KW-1133">Transmembrane helix</keyword>
<dbReference type="AlphaFoldDB" id="A0A9D1N635"/>
<keyword evidence="1" id="KW-0472">Membrane</keyword>
<evidence type="ECO:0000313" key="2">
    <source>
        <dbReference type="EMBL" id="HIU95358.1"/>
    </source>
</evidence>
<reference evidence="2" key="2">
    <citation type="journal article" date="2021" name="PeerJ">
        <title>Extensive microbial diversity within the chicken gut microbiome revealed by metagenomics and culture.</title>
        <authorList>
            <person name="Gilroy R."/>
            <person name="Ravi A."/>
            <person name="Getino M."/>
            <person name="Pursley I."/>
            <person name="Horton D.L."/>
            <person name="Alikhan N.F."/>
            <person name="Baker D."/>
            <person name="Gharbi K."/>
            <person name="Hall N."/>
            <person name="Watson M."/>
            <person name="Adriaenssens E.M."/>
            <person name="Foster-Nyarko E."/>
            <person name="Jarju S."/>
            <person name="Secka A."/>
            <person name="Antonio M."/>
            <person name="Oren A."/>
            <person name="Chaudhuri R.R."/>
            <person name="La Ragione R."/>
            <person name="Hildebrand F."/>
            <person name="Pallen M.J."/>
        </authorList>
    </citation>
    <scope>NUCLEOTIDE SEQUENCE</scope>
    <source>
        <strain evidence="2">ChiSjej4B22-8349</strain>
    </source>
</reference>
<protein>
    <recommendedName>
        <fullName evidence="4">DUF948 domain-containing protein</fullName>
    </recommendedName>
</protein>
<reference evidence="2" key="1">
    <citation type="submission" date="2020-10" db="EMBL/GenBank/DDBJ databases">
        <authorList>
            <person name="Gilroy R."/>
        </authorList>
    </citation>
    <scope>NUCLEOTIDE SEQUENCE</scope>
    <source>
        <strain evidence="2">ChiSjej4B22-8349</strain>
    </source>
</reference>
<organism evidence="2 3">
    <name type="scientific">Candidatus Allocopromorpha excrementipullorum</name>
    <dbReference type="NCBI Taxonomy" id="2840743"/>
    <lineage>
        <taxon>Bacteria</taxon>
        <taxon>Bacillati</taxon>
        <taxon>Bacillota</taxon>
        <taxon>Clostridia</taxon>
        <taxon>Eubacteriales</taxon>
        <taxon>Eubacteriaceae</taxon>
        <taxon>Eubacteriaceae incertae sedis</taxon>
        <taxon>Candidatus Allocopromorpha</taxon>
    </lineage>
</organism>
<gene>
    <name evidence="2" type="ORF">IAD25_01420</name>
</gene>
<dbReference type="EMBL" id="DVOB01000033">
    <property type="protein sequence ID" value="HIU95358.1"/>
    <property type="molecule type" value="Genomic_DNA"/>
</dbReference>